<evidence type="ECO:0000313" key="3">
    <source>
        <dbReference type="EMBL" id="CDI53391.1"/>
    </source>
</evidence>
<dbReference type="InterPro" id="IPR052626">
    <property type="entry name" value="SWT1_Regulator"/>
</dbReference>
<dbReference type="Gene3D" id="3.40.50.1010">
    <property type="entry name" value="5'-nuclease"/>
    <property type="match status" value="1"/>
</dbReference>
<protein>
    <recommendedName>
        <fullName evidence="2">PIN domain-containing protein</fullName>
    </recommendedName>
</protein>
<name>A0A077R393_9BASI</name>
<dbReference type="Pfam" id="PF13638">
    <property type="entry name" value="PIN_4"/>
    <property type="match status" value="1"/>
</dbReference>
<accession>A0A077R393</accession>
<dbReference type="InterPro" id="IPR002716">
    <property type="entry name" value="PIN_dom"/>
</dbReference>
<dbReference type="PANTHER" id="PTHR16161">
    <property type="entry name" value="TRANSCRIPTIONAL PROTEIN SWT1"/>
    <property type="match status" value="1"/>
</dbReference>
<reference evidence="3" key="1">
    <citation type="journal article" date="2014" name="Genome Biol. Evol.">
        <title>Gene Loss Rather Than Gene Gain Is Associated with a Host Jump from Monocots to Dicots in the Smut Fungus Melanopsichium pennsylvanicum.</title>
        <authorList>
            <person name="Sharma R."/>
            <person name="Mishra B."/>
            <person name="Runge F."/>
            <person name="Thines M."/>
        </authorList>
    </citation>
    <scope>NUCLEOTIDE SEQUENCE</scope>
    <source>
        <strain evidence="3">4</strain>
    </source>
</reference>
<evidence type="ECO:0000259" key="2">
    <source>
        <dbReference type="Pfam" id="PF13638"/>
    </source>
</evidence>
<sequence length="491" mass="55082">MPTYADLWNEQQAALGQSGPSNPVRLIISKGDYVWDSQSSRFVYVEEWEEEHLMDHEELVDETYLTAAPSERHPNSRDSTPPPIAALQPASLQGYVHQPSLWVLDTNTLISCLGLLKALFAALLTRNVAYASSLAYPNHASSRPSSIKLVIPYVVVSELDGLKITRRNNESGRPVALQAREANHWLLSALQKQKRVPIDESGSTLDELLWPLFLQTSTHYSQSKRSKRTNGSSWMSEDALSCDDEIVKFCVDLKRQTTANVCFCSDDINARTKAELDGIDSLGMREMVNALMSNVKNADRGETKWMMVADALIDQWEYQIGTPHDQQPDVTQMQQNVRQPSTGLVDHQNVHSQPLRISSHQTAAPIYNDLVEVDMQTEDHASGPQTCTIPIFPSPVQHVPSAMRFSLSAEGRKTTDSMHSPHNAQRMMKQKPDQPTDSPSRYQPEAPTAPISTDQKQAMSESLNPQIDWEDLIEQHGTTSRTGNKQRNSRW</sequence>
<proteinExistence type="predicted"/>
<dbReference type="EMBL" id="HG529577">
    <property type="protein sequence ID" value="CDI53391.1"/>
    <property type="molecule type" value="Genomic_DNA"/>
</dbReference>
<feature type="domain" description="PIN" evidence="2">
    <location>
        <begin position="102"/>
        <end position="283"/>
    </location>
</feature>
<feature type="region of interest" description="Disordered" evidence="1">
    <location>
        <begin position="410"/>
        <end position="491"/>
    </location>
</feature>
<organism evidence="3">
    <name type="scientific">Melanopsichium pennsylvanicum 4</name>
    <dbReference type="NCBI Taxonomy" id="1398559"/>
    <lineage>
        <taxon>Eukaryota</taxon>
        <taxon>Fungi</taxon>
        <taxon>Dikarya</taxon>
        <taxon>Basidiomycota</taxon>
        <taxon>Ustilaginomycotina</taxon>
        <taxon>Ustilaginomycetes</taxon>
        <taxon>Ustilaginales</taxon>
        <taxon>Ustilaginaceae</taxon>
        <taxon>Melanopsichium</taxon>
    </lineage>
</organism>
<evidence type="ECO:0000256" key="1">
    <source>
        <dbReference type="SAM" id="MobiDB-lite"/>
    </source>
</evidence>
<dbReference type="GO" id="GO:0005634">
    <property type="term" value="C:nucleus"/>
    <property type="evidence" value="ECO:0007669"/>
    <property type="project" value="TreeGrafter"/>
</dbReference>
<dbReference type="AlphaFoldDB" id="A0A077R393"/>
<feature type="compositionally biased region" description="Polar residues" evidence="1">
    <location>
        <begin position="450"/>
        <end position="465"/>
    </location>
</feature>
<dbReference type="PANTHER" id="PTHR16161:SF0">
    <property type="entry name" value="TRANSCRIPTIONAL PROTEIN SWT1"/>
    <property type="match status" value="1"/>
</dbReference>
<feature type="compositionally biased region" description="Polar residues" evidence="1">
    <location>
        <begin position="476"/>
        <end position="491"/>
    </location>
</feature>